<reference evidence="4 5" key="1">
    <citation type="submission" date="2016-10" db="EMBL/GenBank/DDBJ databases">
        <authorList>
            <person name="de Groot N.N."/>
        </authorList>
    </citation>
    <scope>NUCLEOTIDE SEQUENCE [LARGE SCALE GENOMIC DNA]</scope>
    <source>
        <strain evidence="4 5">JCM 21544</strain>
    </source>
</reference>
<evidence type="ECO:0000313" key="5">
    <source>
        <dbReference type="Proteomes" id="UP000198706"/>
    </source>
</evidence>
<sequence>MTLVRSGVAQGKRLLMDAALRLMAHSRSLSSLGLRELAREAGLNPNTFYRHFQSVDELGMALIRHIADQLRQPLRDLRREAAQRAAEGGEGGPRLLGVDLGRGRLVCHETVALFFRFVEENPEAFIVGMRELHGASPLLRAELREVMEGFAQDMAEDIQNLQLVALDGEGVKRLSSLISRHLFQMSLDYLEQVDQRPRICAEAEEMIVTLFAGASVLRSLEQAPRA</sequence>
<dbReference type="InterPro" id="IPR050692">
    <property type="entry name" value="HTH_transcr_repressor_FabR"/>
</dbReference>
<dbReference type="PROSITE" id="PS50977">
    <property type="entry name" value="HTH_TETR_2"/>
    <property type="match status" value="1"/>
</dbReference>
<evidence type="ECO:0000256" key="2">
    <source>
        <dbReference type="PROSITE-ProRule" id="PRU00335"/>
    </source>
</evidence>
<dbReference type="PANTHER" id="PTHR47752:SF1">
    <property type="entry name" value="HTH-TYPE TRANSCRIPTIONAL REPRESSOR FABR"/>
    <property type="match status" value="1"/>
</dbReference>
<proteinExistence type="predicted"/>
<dbReference type="InterPro" id="IPR009057">
    <property type="entry name" value="Homeodomain-like_sf"/>
</dbReference>
<dbReference type="PANTHER" id="PTHR47752">
    <property type="entry name" value="HTH-TYPE TRANSCRIPTIONAL REPRESSOR FABR"/>
    <property type="match status" value="1"/>
</dbReference>
<dbReference type="Proteomes" id="UP000198706">
    <property type="component" value="Unassembled WGS sequence"/>
</dbReference>
<protein>
    <submittedName>
        <fullName evidence="4">Transcriptional regulator, TetR family</fullName>
    </submittedName>
</protein>
<accession>A0A1G8XRU8</accession>
<dbReference type="Gene3D" id="1.10.357.10">
    <property type="entry name" value="Tetracycline Repressor, domain 2"/>
    <property type="match status" value="1"/>
</dbReference>
<evidence type="ECO:0000259" key="3">
    <source>
        <dbReference type="PROSITE" id="PS50977"/>
    </source>
</evidence>
<evidence type="ECO:0000256" key="1">
    <source>
        <dbReference type="ARBA" id="ARBA00023125"/>
    </source>
</evidence>
<keyword evidence="1 2" id="KW-0238">DNA-binding</keyword>
<keyword evidence="5" id="KW-1185">Reference proteome</keyword>
<dbReference type="InterPro" id="IPR001647">
    <property type="entry name" value="HTH_TetR"/>
</dbReference>
<dbReference type="Pfam" id="PF00440">
    <property type="entry name" value="TetR_N"/>
    <property type="match status" value="1"/>
</dbReference>
<dbReference type="AlphaFoldDB" id="A0A1G8XRU8"/>
<feature type="DNA-binding region" description="H-T-H motif" evidence="2">
    <location>
        <begin position="33"/>
        <end position="52"/>
    </location>
</feature>
<dbReference type="STRING" id="137658.SAMN05216186_103269"/>
<dbReference type="Gene3D" id="1.10.10.60">
    <property type="entry name" value="Homeodomain-like"/>
    <property type="match status" value="1"/>
</dbReference>
<name>A0A1G8XRU8_9PSED</name>
<evidence type="ECO:0000313" key="4">
    <source>
        <dbReference type="EMBL" id="SDJ93166.1"/>
    </source>
</evidence>
<gene>
    <name evidence="4" type="ORF">SAMN05216186_103269</name>
</gene>
<organism evidence="4 5">
    <name type="scientific">Pseudomonas indica</name>
    <dbReference type="NCBI Taxonomy" id="137658"/>
    <lineage>
        <taxon>Bacteria</taxon>
        <taxon>Pseudomonadati</taxon>
        <taxon>Pseudomonadota</taxon>
        <taxon>Gammaproteobacteria</taxon>
        <taxon>Pseudomonadales</taxon>
        <taxon>Pseudomonadaceae</taxon>
        <taxon>Pseudomonas</taxon>
    </lineage>
</organism>
<dbReference type="EMBL" id="FNFD01000003">
    <property type="protein sequence ID" value="SDJ93166.1"/>
    <property type="molecule type" value="Genomic_DNA"/>
</dbReference>
<dbReference type="RefSeq" id="WP_084333884.1">
    <property type="nucleotide sequence ID" value="NZ_FNFD01000003.1"/>
</dbReference>
<dbReference type="GO" id="GO:0003677">
    <property type="term" value="F:DNA binding"/>
    <property type="evidence" value="ECO:0007669"/>
    <property type="project" value="UniProtKB-UniRule"/>
</dbReference>
<feature type="domain" description="HTH tetR-type" evidence="3">
    <location>
        <begin position="9"/>
        <end position="70"/>
    </location>
</feature>
<dbReference type="SUPFAM" id="SSF46689">
    <property type="entry name" value="Homeodomain-like"/>
    <property type="match status" value="1"/>
</dbReference>